<dbReference type="InterPro" id="IPR029058">
    <property type="entry name" value="AB_hydrolase_fold"/>
</dbReference>
<dbReference type="InterPro" id="IPR022742">
    <property type="entry name" value="Hydrolase_4"/>
</dbReference>
<protein>
    <submittedName>
        <fullName evidence="2">Alpha/Beta hydrolase protein</fullName>
    </submittedName>
</protein>
<evidence type="ECO:0000313" key="2">
    <source>
        <dbReference type="EMBL" id="KAK7514773.1"/>
    </source>
</evidence>
<reference evidence="2 3" key="1">
    <citation type="submission" date="2024-04" db="EMBL/GenBank/DDBJ databases">
        <title>Phyllosticta paracitricarpa is synonymous to the EU quarantine fungus P. citricarpa based on phylogenomic analyses.</title>
        <authorList>
            <consortium name="Lawrence Berkeley National Laboratory"/>
            <person name="Van Ingen-Buijs V.A."/>
            <person name="Van Westerhoven A.C."/>
            <person name="Haridas S."/>
            <person name="Skiadas P."/>
            <person name="Martin F."/>
            <person name="Groenewald J.Z."/>
            <person name="Crous P.W."/>
            <person name="Seidl M.F."/>
        </authorList>
    </citation>
    <scope>NUCLEOTIDE SEQUENCE [LARGE SCALE GENOMIC DNA]</scope>
    <source>
        <strain evidence="2 3">CBS 123371</strain>
    </source>
</reference>
<comment type="caution">
    <text evidence="2">The sequence shown here is derived from an EMBL/GenBank/DDBJ whole genome shotgun (WGS) entry which is preliminary data.</text>
</comment>
<accession>A0ABR1KJA7</accession>
<keyword evidence="2" id="KW-0378">Hydrolase</keyword>
<feature type="domain" description="Serine aminopeptidase S33" evidence="1">
    <location>
        <begin position="31"/>
        <end position="280"/>
    </location>
</feature>
<sequence length="314" mass="34811">MDSYSFATEEGWHSTEDGSRLYTKTWKPNGDIKARLVFVHGFSDHCNAYGILFPTLASRGILVYTFDQRGWGRSVKHPSQRGLTGPTSLVLSDITSFMSALPPSPLPLFLMGHSMGGGEVLHYAATGPPHILRQIRGFLCESPFVAFHYKSQPWRVMLVLGRIAAMLAPSKQIATNLDPKTLSRDPVVQQEYVDDELCHDTGTLEGVAGLLDRAAALDSGQLRVKDGIGEGGKTRLWISHGTGDSFTAYAPVKRMFEGFDIEDKQLKLYDGWSHKLHAEPGEDKVIFAKDVVTWIMERVGEANNDVESWTKSKL</sequence>
<dbReference type="Pfam" id="PF12146">
    <property type="entry name" value="Hydrolase_4"/>
    <property type="match status" value="1"/>
</dbReference>
<dbReference type="PANTHER" id="PTHR11614">
    <property type="entry name" value="PHOSPHOLIPASE-RELATED"/>
    <property type="match status" value="1"/>
</dbReference>
<dbReference type="SUPFAM" id="SSF53474">
    <property type="entry name" value="alpha/beta-Hydrolases"/>
    <property type="match status" value="1"/>
</dbReference>
<evidence type="ECO:0000259" key="1">
    <source>
        <dbReference type="Pfam" id="PF12146"/>
    </source>
</evidence>
<dbReference type="InterPro" id="IPR051044">
    <property type="entry name" value="MAG_DAG_Lipase"/>
</dbReference>
<dbReference type="GO" id="GO:0016787">
    <property type="term" value="F:hydrolase activity"/>
    <property type="evidence" value="ECO:0007669"/>
    <property type="project" value="UniProtKB-KW"/>
</dbReference>
<evidence type="ECO:0000313" key="3">
    <source>
        <dbReference type="Proteomes" id="UP001363622"/>
    </source>
</evidence>
<dbReference type="Gene3D" id="3.40.50.1820">
    <property type="entry name" value="alpha/beta hydrolase"/>
    <property type="match status" value="1"/>
</dbReference>
<proteinExistence type="predicted"/>
<dbReference type="Proteomes" id="UP001363622">
    <property type="component" value="Unassembled WGS sequence"/>
</dbReference>
<gene>
    <name evidence="2" type="ORF">IWZ03DRAFT_314044</name>
</gene>
<keyword evidence="3" id="KW-1185">Reference proteome</keyword>
<dbReference type="EMBL" id="JBBPHU010000008">
    <property type="protein sequence ID" value="KAK7514773.1"/>
    <property type="molecule type" value="Genomic_DNA"/>
</dbReference>
<name>A0ABR1KJA7_9PEZI</name>
<organism evidence="2 3">
    <name type="scientific">Phyllosticta citriasiana</name>
    <dbReference type="NCBI Taxonomy" id="595635"/>
    <lineage>
        <taxon>Eukaryota</taxon>
        <taxon>Fungi</taxon>
        <taxon>Dikarya</taxon>
        <taxon>Ascomycota</taxon>
        <taxon>Pezizomycotina</taxon>
        <taxon>Dothideomycetes</taxon>
        <taxon>Dothideomycetes incertae sedis</taxon>
        <taxon>Botryosphaeriales</taxon>
        <taxon>Phyllostictaceae</taxon>
        <taxon>Phyllosticta</taxon>
    </lineage>
</organism>